<evidence type="ECO:0000313" key="1">
    <source>
        <dbReference type="EMBL" id="SHO53892.1"/>
    </source>
</evidence>
<sequence length="82" mass="9510">MDSILFQLDNSTRNITLVISSLQLLHYGAIIGRWPIPTYQDIFSTVLAENHFRWAAEIFNASHYNLGIQTSVWIFHFNSLKL</sequence>
<keyword evidence="2" id="KW-1185">Reference proteome</keyword>
<dbReference type="AlphaFoldDB" id="A0A1M7YMT6"/>
<organism evidence="1 2">
    <name type="scientific">Desulfopila aestuarii DSM 18488</name>
    <dbReference type="NCBI Taxonomy" id="1121416"/>
    <lineage>
        <taxon>Bacteria</taxon>
        <taxon>Pseudomonadati</taxon>
        <taxon>Thermodesulfobacteriota</taxon>
        <taxon>Desulfobulbia</taxon>
        <taxon>Desulfobulbales</taxon>
        <taxon>Desulfocapsaceae</taxon>
        <taxon>Desulfopila</taxon>
    </lineage>
</organism>
<proteinExistence type="predicted"/>
<reference evidence="1" key="1">
    <citation type="submission" date="2016-12" db="EMBL/GenBank/DDBJ databases">
        <authorList>
            <person name="Song W.-J."/>
            <person name="Kurnit D.M."/>
        </authorList>
    </citation>
    <scope>NUCLEOTIDE SEQUENCE [LARGE SCALE GENOMIC DNA]</scope>
    <source>
        <strain evidence="1">DSM 18488</strain>
    </source>
</reference>
<dbReference type="EMBL" id="FRFE01000088">
    <property type="protein sequence ID" value="SHO53892.1"/>
    <property type="molecule type" value="Genomic_DNA"/>
</dbReference>
<protein>
    <submittedName>
        <fullName evidence="1">Uncharacterized protein</fullName>
    </submittedName>
</protein>
<name>A0A1M7YMT6_9BACT</name>
<accession>A0A1M7YMT6</accession>
<dbReference type="Proteomes" id="UP000184603">
    <property type="component" value="Unassembled WGS sequence"/>
</dbReference>
<evidence type="ECO:0000313" key="2">
    <source>
        <dbReference type="Proteomes" id="UP000184603"/>
    </source>
</evidence>
<gene>
    <name evidence="1" type="ORF">SAMN02745220_05353</name>
</gene>